<protein>
    <submittedName>
        <fullName evidence="10">Uncharacterized protein</fullName>
    </submittedName>
</protein>
<evidence type="ECO:0000313" key="10">
    <source>
        <dbReference type="EMBL" id="KAL1303038.1"/>
    </source>
</evidence>
<evidence type="ECO:0000256" key="2">
    <source>
        <dbReference type="ARBA" id="ARBA00022448"/>
    </source>
</evidence>
<comment type="subcellular location">
    <subcellularLocation>
        <location evidence="1">Cell membrane</location>
        <topology evidence="1">Multi-pass membrane protein</topology>
    </subcellularLocation>
</comment>
<dbReference type="EMBL" id="JBFMKM010000012">
    <property type="protein sequence ID" value="KAL1303038.1"/>
    <property type="molecule type" value="Genomic_DNA"/>
</dbReference>
<keyword evidence="5 9" id="KW-1133">Transmembrane helix</keyword>
<dbReference type="Pfam" id="PF25539">
    <property type="entry name" value="Bestrophin_2"/>
    <property type="match status" value="1"/>
</dbReference>
<feature type="transmembrane region" description="Helical" evidence="9">
    <location>
        <begin position="88"/>
        <end position="107"/>
    </location>
</feature>
<dbReference type="GeneID" id="95977051"/>
<name>A0ABR3PAS8_9PEZI</name>
<keyword evidence="6" id="KW-0406">Ion transport</keyword>
<evidence type="ECO:0000256" key="7">
    <source>
        <dbReference type="ARBA" id="ARBA00023136"/>
    </source>
</evidence>
<keyword evidence="7 9" id="KW-0472">Membrane</keyword>
<dbReference type="Proteomes" id="UP001562354">
    <property type="component" value="Unassembled WGS sequence"/>
</dbReference>
<reference evidence="10 11" key="1">
    <citation type="submission" date="2024-07" db="EMBL/GenBank/DDBJ databases">
        <title>Draft sequence of the Neodothiora populina.</title>
        <authorList>
            <person name="Drown D.D."/>
            <person name="Schuette U.S."/>
            <person name="Buechlein A.B."/>
            <person name="Rusch D.R."/>
            <person name="Winton L.W."/>
            <person name="Adams G.A."/>
        </authorList>
    </citation>
    <scope>NUCLEOTIDE SEQUENCE [LARGE SCALE GENOMIC DNA]</scope>
    <source>
        <strain evidence="10 11">CPC 39397</strain>
    </source>
</reference>
<comment type="caution">
    <text evidence="10">The sequence shown here is derived from an EMBL/GenBank/DDBJ whole genome shotgun (WGS) entry which is preliminary data.</text>
</comment>
<keyword evidence="11" id="KW-1185">Reference proteome</keyword>
<evidence type="ECO:0000256" key="1">
    <source>
        <dbReference type="ARBA" id="ARBA00004651"/>
    </source>
</evidence>
<evidence type="ECO:0000256" key="8">
    <source>
        <dbReference type="SAM" id="MobiDB-lite"/>
    </source>
</evidence>
<evidence type="ECO:0000256" key="3">
    <source>
        <dbReference type="ARBA" id="ARBA00022475"/>
    </source>
</evidence>
<dbReference type="RefSeq" id="XP_069199313.1">
    <property type="nucleotide sequence ID" value="XM_069342811.1"/>
</dbReference>
<keyword evidence="4 9" id="KW-0812">Transmembrane</keyword>
<keyword evidence="2" id="KW-0813">Transport</keyword>
<feature type="region of interest" description="Disordered" evidence="8">
    <location>
        <begin position="423"/>
        <end position="470"/>
    </location>
</feature>
<evidence type="ECO:0000256" key="6">
    <source>
        <dbReference type="ARBA" id="ARBA00023065"/>
    </source>
</evidence>
<proteinExistence type="predicted"/>
<feature type="transmembrane region" description="Helical" evidence="9">
    <location>
        <begin position="60"/>
        <end position="82"/>
    </location>
</feature>
<gene>
    <name evidence="10" type="ORF">AAFC00_003350</name>
</gene>
<accession>A0ABR3PAS8</accession>
<evidence type="ECO:0000256" key="9">
    <source>
        <dbReference type="SAM" id="Phobius"/>
    </source>
</evidence>
<evidence type="ECO:0000256" key="5">
    <source>
        <dbReference type="ARBA" id="ARBA00022989"/>
    </source>
</evidence>
<sequence length="470" mass="52670">MEPPLEREATWRAHDMAAPGRIPTAHSLELDDYFAGPRDMQRHSKLPYFMRLHGSILPKMIIPLAIVGAWATLITCISRLVFKLGVNSILLTVLGFVVGLSLSFRSTTAYERYNDGRKYWSQLIMTSRNLARLIWLHIDERYDVSEEQGKADLLAKLTAINLISAFAVALKHRLRFEPATEYPDLEPLVAHLDTMAGSADQARLRRSERTPWKAAGEYLGIPFAESNPRKLIKRAEDNLGNVPLEILTHLTAYIDHAMKGRQLSLPIHQTWAMNNIGSLTDVLTGTERVLNTPLPIAYTISISQITWTYVMILPFQLYNYLEWVTIPGTIVAAYIILGLATIGKEIENPFGNDVNDLPLDHYCHEIAADMDVLTATPAPDIDEFVNSERNWPLYPLSMTGYAGWEKRSVADIRDALRAKATSGAKAVQSERARPNGEGAKLSLSQTQTQSQTRPVTQQTRTQTEVHTDAV</sequence>
<organism evidence="10 11">
    <name type="scientific">Neodothiora populina</name>
    <dbReference type="NCBI Taxonomy" id="2781224"/>
    <lineage>
        <taxon>Eukaryota</taxon>
        <taxon>Fungi</taxon>
        <taxon>Dikarya</taxon>
        <taxon>Ascomycota</taxon>
        <taxon>Pezizomycotina</taxon>
        <taxon>Dothideomycetes</taxon>
        <taxon>Dothideomycetidae</taxon>
        <taxon>Dothideales</taxon>
        <taxon>Dothioraceae</taxon>
        <taxon>Neodothiora</taxon>
    </lineage>
</organism>
<evidence type="ECO:0000256" key="4">
    <source>
        <dbReference type="ARBA" id="ARBA00022692"/>
    </source>
</evidence>
<keyword evidence="3" id="KW-1003">Cell membrane</keyword>
<feature type="transmembrane region" description="Helical" evidence="9">
    <location>
        <begin position="323"/>
        <end position="342"/>
    </location>
</feature>
<dbReference type="PANTHER" id="PTHR33281">
    <property type="entry name" value="UPF0187 PROTEIN YNEE"/>
    <property type="match status" value="1"/>
</dbReference>
<dbReference type="InterPro" id="IPR044669">
    <property type="entry name" value="YneE/VCCN1/2-like"/>
</dbReference>
<evidence type="ECO:0000313" key="11">
    <source>
        <dbReference type="Proteomes" id="UP001562354"/>
    </source>
</evidence>
<dbReference type="PANTHER" id="PTHR33281:SF19">
    <property type="entry name" value="VOLTAGE-DEPENDENT ANION CHANNEL-FORMING PROTEIN YNEE"/>
    <property type="match status" value="1"/>
</dbReference>
<feature type="compositionally biased region" description="Low complexity" evidence="8">
    <location>
        <begin position="444"/>
        <end position="462"/>
    </location>
</feature>